<keyword evidence="1" id="KW-0479">Metal-binding</keyword>
<dbReference type="GO" id="GO:0005829">
    <property type="term" value="C:cytosol"/>
    <property type="evidence" value="ECO:0007669"/>
    <property type="project" value="TreeGrafter"/>
</dbReference>
<dbReference type="Pfam" id="PF00596">
    <property type="entry name" value="Aldolase_II"/>
    <property type="match status" value="1"/>
</dbReference>
<dbReference type="GO" id="GO:0046872">
    <property type="term" value="F:metal ion binding"/>
    <property type="evidence" value="ECO:0007669"/>
    <property type="project" value="UniProtKB-KW"/>
</dbReference>
<sequence>MTQDLHGVLGDLVIANRILAHEGVLDDFGHVAVRHPGRADRFFVSRSRSPEIVTRDDLLEFTLDGVPVDPKGLRPYLESVLHARIFAARPDVQATVHHHSPAVLPYTVVDDVPLRPVFHMASVLGGPVPVWDSRDEFGDTNMLIDDVPKADSLARALGGGTSVLLRNHGAACAAQSLPAVVFVSVRMKDNAELQSRAMAMGKPRYLTEGETRMTAEMLMGERPLDRAWSYWRARAGYGGI</sequence>
<evidence type="ECO:0000256" key="2">
    <source>
        <dbReference type="ARBA" id="ARBA00023239"/>
    </source>
</evidence>
<dbReference type="Proteomes" id="UP000317078">
    <property type="component" value="Unassembled WGS sequence"/>
</dbReference>
<organism evidence="4 5">
    <name type="scientific">Muricoccus nepalensis</name>
    <dbReference type="NCBI Taxonomy" id="1854500"/>
    <lineage>
        <taxon>Bacteria</taxon>
        <taxon>Pseudomonadati</taxon>
        <taxon>Pseudomonadota</taxon>
        <taxon>Alphaproteobacteria</taxon>
        <taxon>Acetobacterales</taxon>
        <taxon>Roseomonadaceae</taxon>
        <taxon>Muricoccus</taxon>
    </lineage>
</organism>
<evidence type="ECO:0000313" key="4">
    <source>
        <dbReference type="EMBL" id="TPG57170.1"/>
    </source>
</evidence>
<protein>
    <submittedName>
        <fullName evidence="4">Class II aldolase/adducin family protein</fullName>
    </submittedName>
</protein>
<dbReference type="GO" id="GO:0019323">
    <property type="term" value="P:pentose catabolic process"/>
    <property type="evidence" value="ECO:0007669"/>
    <property type="project" value="TreeGrafter"/>
</dbReference>
<dbReference type="SMART" id="SM01007">
    <property type="entry name" value="Aldolase_II"/>
    <property type="match status" value="1"/>
</dbReference>
<accession>A0A502G6Z5</accession>
<reference evidence="4 5" key="1">
    <citation type="journal article" date="2019" name="Environ. Microbiol.">
        <title>Species interactions and distinct microbial communities in high Arctic permafrost affected cryosols are associated with the CH4 and CO2 gas fluxes.</title>
        <authorList>
            <person name="Altshuler I."/>
            <person name="Hamel J."/>
            <person name="Turney S."/>
            <person name="Magnuson E."/>
            <person name="Levesque R."/>
            <person name="Greer C."/>
            <person name="Whyte L.G."/>
        </authorList>
    </citation>
    <scope>NUCLEOTIDE SEQUENCE [LARGE SCALE GENOMIC DNA]</scope>
    <source>
        <strain evidence="4 5">S9.3B</strain>
    </source>
</reference>
<dbReference type="OrthoDB" id="5291399at2"/>
<dbReference type="AlphaFoldDB" id="A0A502G6Z5"/>
<dbReference type="InterPro" id="IPR036409">
    <property type="entry name" value="Aldolase_II/adducin_N_sf"/>
</dbReference>
<evidence type="ECO:0000256" key="1">
    <source>
        <dbReference type="ARBA" id="ARBA00022723"/>
    </source>
</evidence>
<evidence type="ECO:0000313" key="5">
    <source>
        <dbReference type="Proteomes" id="UP000317078"/>
    </source>
</evidence>
<evidence type="ECO:0000259" key="3">
    <source>
        <dbReference type="SMART" id="SM01007"/>
    </source>
</evidence>
<proteinExistence type="predicted"/>
<dbReference type="InterPro" id="IPR001303">
    <property type="entry name" value="Aldolase_II/adducin_N"/>
</dbReference>
<name>A0A502G6Z5_9PROT</name>
<comment type="caution">
    <text evidence="4">The sequence shown here is derived from an EMBL/GenBank/DDBJ whole genome shotgun (WGS) entry which is preliminary data.</text>
</comment>
<dbReference type="RefSeq" id="WP_140883268.1">
    <property type="nucleotide sequence ID" value="NZ_RCZP01000009.1"/>
</dbReference>
<dbReference type="SUPFAM" id="SSF53639">
    <property type="entry name" value="AraD/HMP-PK domain-like"/>
    <property type="match status" value="1"/>
</dbReference>
<dbReference type="EMBL" id="RCZP01000009">
    <property type="protein sequence ID" value="TPG57170.1"/>
    <property type="molecule type" value="Genomic_DNA"/>
</dbReference>
<dbReference type="InterPro" id="IPR050197">
    <property type="entry name" value="Aldolase_class_II_sugar_metab"/>
</dbReference>
<keyword evidence="5" id="KW-1185">Reference proteome</keyword>
<dbReference type="GO" id="GO:0016832">
    <property type="term" value="F:aldehyde-lyase activity"/>
    <property type="evidence" value="ECO:0007669"/>
    <property type="project" value="TreeGrafter"/>
</dbReference>
<dbReference type="PANTHER" id="PTHR22789">
    <property type="entry name" value="FUCULOSE PHOSPHATE ALDOLASE"/>
    <property type="match status" value="1"/>
</dbReference>
<gene>
    <name evidence="4" type="ORF">EAH89_11985</name>
</gene>
<feature type="domain" description="Class II aldolase/adducin N-terminal" evidence="3">
    <location>
        <begin position="10"/>
        <end position="195"/>
    </location>
</feature>
<keyword evidence="2" id="KW-0456">Lyase</keyword>
<dbReference type="PANTHER" id="PTHR22789:SF0">
    <property type="entry name" value="3-OXO-TETRONATE 4-PHOSPHATE DECARBOXYLASE-RELATED"/>
    <property type="match status" value="1"/>
</dbReference>
<dbReference type="Gene3D" id="3.40.225.10">
    <property type="entry name" value="Class II aldolase/adducin N-terminal domain"/>
    <property type="match status" value="1"/>
</dbReference>